<dbReference type="AlphaFoldDB" id="W4KP29"/>
<proteinExistence type="predicted"/>
<dbReference type="GO" id="GO:0019185">
    <property type="term" value="C:snRNA-activating protein complex"/>
    <property type="evidence" value="ECO:0007669"/>
    <property type="project" value="TreeGrafter"/>
</dbReference>
<dbReference type="PROSITE" id="PS50090">
    <property type="entry name" value="MYB_LIKE"/>
    <property type="match status" value="3"/>
</dbReference>
<keyword evidence="5" id="KW-0479">Metal-binding</keyword>
<dbReference type="eggNOG" id="KOG0048">
    <property type="taxonomic scope" value="Eukaryota"/>
</dbReference>
<dbReference type="Proteomes" id="UP000030671">
    <property type="component" value="Unassembled WGS sequence"/>
</dbReference>
<dbReference type="STRING" id="747525.W4KP29"/>
<evidence type="ECO:0000256" key="2">
    <source>
        <dbReference type="ARBA" id="ARBA00023125"/>
    </source>
</evidence>
<feature type="domain" description="HTH myb-type" evidence="9">
    <location>
        <begin position="55"/>
        <end position="109"/>
    </location>
</feature>
<feature type="domain" description="Myb-like" evidence="7">
    <location>
        <begin position="106"/>
        <end position="155"/>
    </location>
</feature>
<keyword evidence="4" id="KW-0539">Nucleus</keyword>
<dbReference type="GO" id="GO:0000978">
    <property type="term" value="F:RNA polymerase II cis-regulatory region sequence-specific DNA binding"/>
    <property type="evidence" value="ECO:0007669"/>
    <property type="project" value="TreeGrafter"/>
</dbReference>
<dbReference type="SMART" id="SM00717">
    <property type="entry name" value="SANT"/>
    <property type="match status" value="3"/>
</dbReference>
<keyword evidence="11" id="KW-1185">Reference proteome</keyword>
<reference evidence="10 11" key="1">
    <citation type="journal article" date="2012" name="New Phytol.">
        <title>Insight into trade-off between wood decay and parasitism from the genome of a fungal forest pathogen.</title>
        <authorList>
            <person name="Olson A."/>
            <person name="Aerts A."/>
            <person name="Asiegbu F."/>
            <person name="Belbahri L."/>
            <person name="Bouzid O."/>
            <person name="Broberg A."/>
            <person name="Canback B."/>
            <person name="Coutinho P.M."/>
            <person name="Cullen D."/>
            <person name="Dalman K."/>
            <person name="Deflorio G."/>
            <person name="van Diepen L.T."/>
            <person name="Dunand C."/>
            <person name="Duplessis S."/>
            <person name="Durling M."/>
            <person name="Gonthier P."/>
            <person name="Grimwood J."/>
            <person name="Fossdal C.G."/>
            <person name="Hansson D."/>
            <person name="Henrissat B."/>
            <person name="Hietala A."/>
            <person name="Himmelstrand K."/>
            <person name="Hoffmeister D."/>
            <person name="Hogberg N."/>
            <person name="James T.Y."/>
            <person name="Karlsson M."/>
            <person name="Kohler A."/>
            <person name="Kues U."/>
            <person name="Lee Y.H."/>
            <person name="Lin Y.C."/>
            <person name="Lind M."/>
            <person name="Lindquist E."/>
            <person name="Lombard V."/>
            <person name="Lucas S."/>
            <person name="Lunden K."/>
            <person name="Morin E."/>
            <person name="Murat C."/>
            <person name="Park J."/>
            <person name="Raffaello T."/>
            <person name="Rouze P."/>
            <person name="Salamov A."/>
            <person name="Schmutz J."/>
            <person name="Solheim H."/>
            <person name="Stahlberg J."/>
            <person name="Velez H."/>
            <person name="de Vries R.P."/>
            <person name="Wiebenga A."/>
            <person name="Woodward S."/>
            <person name="Yakovlev I."/>
            <person name="Garbelotto M."/>
            <person name="Martin F."/>
            <person name="Grigoriev I.V."/>
            <person name="Stenlid J."/>
        </authorList>
    </citation>
    <scope>NUCLEOTIDE SEQUENCE [LARGE SCALE GENOMIC DNA]</scope>
    <source>
        <strain evidence="10 11">TC 32-1</strain>
    </source>
</reference>
<dbReference type="PANTHER" id="PTHR46621:SF1">
    <property type="entry name" value="SNRNA-ACTIVATING PROTEIN COMPLEX SUBUNIT 4"/>
    <property type="match status" value="1"/>
</dbReference>
<dbReference type="GeneID" id="20673145"/>
<evidence type="ECO:0000256" key="4">
    <source>
        <dbReference type="ARBA" id="ARBA00023242"/>
    </source>
</evidence>
<dbReference type="SUPFAM" id="SSF46689">
    <property type="entry name" value="Homeodomain-like"/>
    <property type="match status" value="2"/>
</dbReference>
<dbReference type="InterPro" id="IPR001005">
    <property type="entry name" value="SANT/Myb"/>
</dbReference>
<dbReference type="InterPro" id="IPR013087">
    <property type="entry name" value="Znf_C2H2_type"/>
</dbReference>
<feature type="domain" description="Myb-like" evidence="7">
    <location>
        <begin position="55"/>
        <end position="105"/>
    </location>
</feature>
<dbReference type="EMBL" id="KI925454">
    <property type="protein sequence ID" value="ETW87603.1"/>
    <property type="molecule type" value="Genomic_DNA"/>
</dbReference>
<evidence type="ECO:0000259" key="9">
    <source>
        <dbReference type="PROSITE" id="PS51294"/>
    </source>
</evidence>
<evidence type="ECO:0000313" key="11">
    <source>
        <dbReference type="Proteomes" id="UP000030671"/>
    </source>
</evidence>
<dbReference type="GO" id="GO:0042796">
    <property type="term" value="P:snRNA transcription by RNA polymerase III"/>
    <property type="evidence" value="ECO:0007669"/>
    <property type="project" value="TreeGrafter"/>
</dbReference>
<accession>W4KP29</accession>
<keyword evidence="5" id="KW-0862">Zinc</keyword>
<protein>
    <submittedName>
        <fullName evidence="10">Uncharacterized protein</fullName>
    </submittedName>
</protein>
<evidence type="ECO:0000256" key="5">
    <source>
        <dbReference type="PROSITE-ProRule" id="PRU00042"/>
    </source>
</evidence>
<dbReference type="OrthoDB" id="2143914at2759"/>
<evidence type="ECO:0000259" key="7">
    <source>
        <dbReference type="PROSITE" id="PS50090"/>
    </source>
</evidence>
<feature type="domain" description="C2H2-type" evidence="8">
    <location>
        <begin position="542"/>
        <end position="572"/>
    </location>
</feature>
<dbReference type="PROSITE" id="PS51294">
    <property type="entry name" value="HTH_MYB"/>
    <property type="match status" value="3"/>
</dbReference>
<dbReference type="Pfam" id="PF13921">
    <property type="entry name" value="Myb_DNA-bind_6"/>
    <property type="match status" value="1"/>
</dbReference>
<dbReference type="InterPro" id="IPR017930">
    <property type="entry name" value="Myb_dom"/>
</dbReference>
<dbReference type="PROSITE" id="PS50157">
    <property type="entry name" value="ZINC_FINGER_C2H2_2"/>
    <property type="match status" value="1"/>
</dbReference>
<dbReference type="PANTHER" id="PTHR46621">
    <property type="entry name" value="SNRNA-ACTIVATING PROTEIN COMPLEX SUBUNIT 4"/>
    <property type="match status" value="1"/>
</dbReference>
<name>W4KP29_HETIT</name>
<keyword evidence="3" id="KW-0804">Transcription</keyword>
<organism evidence="10 11">
    <name type="scientific">Heterobasidion irregulare (strain TC 32-1)</name>
    <dbReference type="NCBI Taxonomy" id="747525"/>
    <lineage>
        <taxon>Eukaryota</taxon>
        <taxon>Fungi</taxon>
        <taxon>Dikarya</taxon>
        <taxon>Basidiomycota</taxon>
        <taxon>Agaricomycotina</taxon>
        <taxon>Agaricomycetes</taxon>
        <taxon>Russulales</taxon>
        <taxon>Bondarzewiaceae</taxon>
        <taxon>Heterobasidion</taxon>
        <taxon>Heterobasidion annosum species complex</taxon>
    </lineage>
</organism>
<gene>
    <name evidence="10" type="ORF">HETIRDRAFT_413916</name>
</gene>
<evidence type="ECO:0000259" key="8">
    <source>
        <dbReference type="PROSITE" id="PS50157"/>
    </source>
</evidence>
<dbReference type="RefSeq" id="XP_009541486.1">
    <property type="nucleotide sequence ID" value="XM_009543191.1"/>
</dbReference>
<dbReference type="CDD" id="cd00167">
    <property type="entry name" value="SANT"/>
    <property type="match status" value="1"/>
</dbReference>
<evidence type="ECO:0000256" key="3">
    <source>
        <dbReference type="ARBA" id="ARBA00023163"/>
    </source>
</evidence>
<dbReference type="InterPro" id="IPR009057">
    <property type="entry name" value="Homeodomain-like_sf"/>
</dbReference>
<dbReference type="Pfam" id="PF00249">
    <property type="entry name" value="Myb_DNA-binding"/>
    <property type="match status" value="1"/>
</dbReference>
<sequence>MAEKNVGRPWTAYEDSCLSEAVARYGENADWKTIALQIPGRTNKACRKRWLHSLSPTIKKSAWAREEDEALVSLYDIHGPKWSLIARHIPGRTDDACSKRYREALDPLLRKEDWAPEEDAKLLEISARLGRKWKQVGQEMQRSGLGCRNRWRLLERKGMRAPFAQPTVDLTATMLPPFPHLPLGIGTSGSSEYWHDLTIHGINVQAHRPPTMTTGTSVDICNVENSIHVRHPLPAFQPSSSSLSAALALEDANDSRMDTPSSSSRHRSPSHHSTSDVTLQVQSAQETGDHTLIDVEYDFSYSSLTSSRALLDIPQAYSMDRHGSPQVDAVCSSPVPSQCLDSGLQSATSTPVIATPRALSVLSSAPSEDESALDSQSNQSVPFVLNPSPLSLASPRAGSSRTNHRIDGSKVSLPILSATLPASEDPSILGYSCGYSQCWLPDTSKSKFCFATSKALSEHVRVQHLNDLDADSKPYRCGLQGCGRGWKSINGLQYHLQISKAHFRQAISTLASATATVIEPLATQPFEQEPGANIVKKKKKTYPCPHSNCLHVYKQLSGLRYHLVHGHPREPPAQLHHVPPTLARKVAEKMQRETGGP</sequence>
<dbReference type="HOGENOM" id="CLU_021970_0_0_1"/>
<dbReference type="PROSITE" id="PS00028">
    <property type="entry name" value="ZINC_FINGER_C2H2_1"/>
    <property type="match status" value="1"/>
</dbReference>
<feature type="domain" description="HTH myb-type" evidence="9">
    <location>
        <begin position="1"/>
        <end position="50"/>
    </location>
</feature>
<dbReference type="InParanoid" id="W4KP29"/>
<feature type="region of interest" description="Disordered" evidence="6">
    <location>
        <begin position="252"/>
        <end position="281"/>
    </location>
</feature>
<dbReference type="Gene3D" id="1.10.10.60">
    <property type="entry name" value="Homeodomain-like"/>
    <property type="match status" value="3"/>
</dbReference>
<evidence type="ECO:0000313" key="10">
    <source>
        <dbReference type="EMBL" id="ETW87603.1"/>
    </source>
</evidence>
<feature type="domain" description="Myb-like" evidence="7">
    <location>
        <begin position="9"/>
        <end position="54"/>
    </location>
</feature>
<evidence type="ECO:0000256" key="6">
    <source>
        <dbReference type="SAM" id="MobiDB-lite"/>
    </source>
</evidence>
<evidence type="ECO:0000256" key="1">
    <source>
        <dbReference type="ARBA" id="ARBA00023015"/>
    </source>
</evidence>
<dbReference type="GO" id="GO:0001006">
    <property type="term" value="F:RNA polymerase III type 3 promoter sequence-specific DNA binding"/>
    <property type="evidence" value="ECO:0007669"/>
    <property type="project" value="TreeGrafter"/>
</dbReference>
<dbReference type="GO" id="GO:0042795">
    <property type="term" value="P:snRNA transcription by RNA polymerase II"/>
    <property type="evidence" value="ECO:0007669"/>
    <property type="project" value="TreeGrafter"/>
</dbReference>
<keyword evidence="1" id="KW-0805">Transcription regulation</keyword>
<keyword evidence="2" id="KW-0238">DNA-binding</keyword>
<dbReference type="KEGG" id="hir:HETIRDRAFT_413916"/>
<dbReference type="InterPro" id="IPR051575">
    <property type="entry name" value="Myb-like_DNA-bd"/>
</dbReference>
<feature type="domain" description="HTH myb-type" evidence="9">
    <location>
        <begin position="110"/>
        <end position="159"/>
    </location>
</feature>
<dbReference type="GO" id="GO:0008270">
    <property type="term" value="F:zinc ion binding"/>
    <property type="evidence" value="ECO:0007669"/>
    <property type="project" value="UniProtKB-KW"/>
</dbReference>
<dbReference type="SMART" id="SM00355">
    <property type="entry name" value="ZnF_C2H2"/>
    <property type="match status" value="3"/>
</dbReference>
<keyword evidence="5" id="KW-0863">Zinc-finger</keyword>